<evidence type="ECO:0000313" key="2">
    <source>
        <dbReference type="EMBL" id="TDV39721.1"/>
    </source>
</evidence>
<dbReference type="GO" id="GO:0008703">
    <property type="term" value="F:5-amino-6-(5-phosphoribosylamino)uracil reductase activity"/>
    <property type="evidence" value="ECO:0007669"/>
    <property type="project" value="InterPro"/>
</dbReference>
<dbReference type="AlphaFoldDB" id="A0A4V3FQI1"/>
<proteinExistence type="predicted"/>
<dbReference type="GO" id="GO:0009231">
    <property type="term" value="P:riboflavin biosynthetic process"/>
    <property type="evidence" value="ECO:0007669"/>
    <property type="project" value="InterPro"/>
</dbReference>
<accession>A0A4V3FQI1</accession>
<dbReference type="SUPFAM" id="SSF53597">
    <property type="entry name" value="Dihydrofolate reductase-like"/>
    <property type="match status" value="1"/>
</dbReference>
<reference evidence="2 3" key="1">
    <citation type="submission" date="2019-03" db="EMBL/GenBank/DDBJ databases">
        <title>Genomic Encyclopedia of Archaeal and Bacterial Type Strains, Phase II (KMG-II): from individual species to whole genera.</title>
        <authorList>
            <person name="Goeker M."/>
        </authorList>
    </citation>
    <scope>NUCLEOTIDE SEQUENCE [LARGE SCALE GENOMIC DNA]</scope>
    <source>
        <strain evidence="2 3">DSM 45499</strain>
    </source>
</reference>
<comment type="caution">
    <text evidence="2">The sequence shown here is derived from an EMBL/GenBank/DDBJ whole genome shotgun (WGS) entry which is preliminary data.</text>
</comment>
<organism evidence="2 3">
    <name type="scientific">Actinophytocola oryzae</name>
    <dbReference type="NCBI Taxonomy" id="502181"/>
    <lineage>
        <taxon>Bacteria</taxon>
        <taxon>Bacillati</taxon>
        <taxon>Actinomycetota</taxon>
        <taxon>Actinomycetes</taxon>
        <taxon>Pseudonocardiales</taxon>
        <taxon>Pseudonocardiaceae</taxon>
    </lineage>
</organism>
<dbReference type="RefSeq" id="WP_133908629.1">
    <property type="nucleotide sequence ID" value="NZ_SOCP01000025.1"/>
</dbReference>
<protein>
    <submittedName>
        <fullName evidence="2">Dihydrofolate reductase</fullName>
    </submittedName>
</protein>
<dbReference type="Proteomes" id="UP000294927">
    <property type="component" value="Unassembled WGS sequence"/>
</dbReference>
<dbReference type="InterPro" id="IPR002734">
    <property type="entry name" value="RibDG_C"/>
</dbReference>
<name>A0A4V3FQI1_9PSEU</name>
<keyword evidence="3" id="KW-1185">Reference proteome</keyword>
<dbReference type="PANTHER" id="PTHR38011">
    <property type="entry name" value="DIHYDROFOLATE REDUCTASE FAMILY PROTEIN (AFU_ORTHOLOGUE AFUA_8G06820)"/>
    <property type="match status" value="1"/>
</dbReference>
<evidence type="ECO:0000259" key="1">
    <source>
        <dbReference type="Pfam" id="PF01872"/>
    </source>
</evidence>
<dbReference type="InterPro" id="IPR024072">
    <property type="entry name" value="DHFR-like_dom_sf"/>
</dbReference>
<sequence>MGKLTYGMNVSIDGYIEDRNRDLGWTTPDDEVFQYFTDRVRSTSVALYGRRLYEGMAAHWPAAGQAPDVSAAHAEYSRVWCDMPKVVFSRTLTSVDWNSRLAQGDPVEVAKKLKAETDGIVEVVGATLAAPVVQAGLVDEFTIVVMPAAVGGGTSFIPELESWVKLRLLENRTFPSGVVLLRYEAVR</sequence>
<dbReference type="PANTHER" id="PTHR38011:SF11">
    <property type="entry name" value="2,5-DIAMINO-6-RIBOSYLAMINO-4(3H)-PYRIMIDINONE 5'-PHOSPHATE REDUCTASE"/>
    <property type="match status" value="1"/>
</dbReference>
<dbReference type="OrthoDB" id="7949219at2"/>
<gene>
    <name evidence="2" type="ORF">CLV71_12533</name>
</gene>
<dbReference type="Gene3D" id="3.40.430.10">
    <property type="entry name" value="Dihydrofolate Reductase, subunit A"/>
    <property type="match status" value="1"/>
</dbReference>
<evidence type="ECO:0000313" key="3">
    <source>
        <dbReference type="Proteomes" id="UP000294927"/>
    </source>
</evidence>
<feature type="domain" description="Bacterial bifunctional deaminase-reductase C-terminal" evidence="1">
    <location>
        <begin position="3"/>
        <end position="180"/>
    </location>
</feature>
<dbReference type="InterPro" id="IPR050765">
    <property type="entry name" value="Riboflavin_Biosynth_HTPR"/>
</dbReference>
<dbReference type="Pfam" id="PF01872">
    <property type="entry name" value="RibD_C"/>
    <property type="match status" value="1"/>
</dbReference>
<dbReference type="EMBL" id="SOCP01000025">
    <property type="protein sequence ID" value="TDV39721.1"/>
    <property type="molecule type" value="Genomic_DNA"/>
</dbReference>